<keyword evidence="1" id="KW-0812">Transmembrane</keyword>
<feature type="transmembrane region" description="Helical" evidence="1">
    <location>
        <begin position="44"/>
        <end position="66"/>
    </location>
</feature>
<sequence length="175" mass="18978">MNKVFSIHAFNWQSSLFLLLMAALPVGITWGAMRLAHASKAGPLALVILLLILPLFIGLLAQLFFVRASIKGSVLRLGGGLYSIDAPLDALKIDQIRIHHGADRPRLGLRSNGIGMPGLALGWFRASGGRRIFAVTTSHAPIVVIPTHLDYDIWASPQQAELFVDRLQVAASKPQ</sequence>
<keyword evidence="1" id="KW-0472">Membrane</keyword>
<dbReference type="EMBL" id="LDJL01000002">
    <property type="protein sequence ID" value="KRG71582.1"/>
    <property type="molecule type" value="Genomic_DNA"/>
</dbReference>
<evidence type="ECO:0000259" key="2">
    <source>
        <dbReference type="Pfam" id="PF10882"/>
    </source>
</evidence>
<dbReference type="Proteomes" id="UP000052052">
    <property type="component" value="Unassembled WGS sequence"/>
</dbReference>
<protein>
    <recommendedName>
        <fullName evidence="2">Bacterial Pleckstrin homology domain-containing protein</fullName>
    </recommendedName>
</protein>
<name>A0A0R0CZH0_9GAMM</name>
<gene>
    <name evidence="3" type="ORF">ABB29_02110</name>
</gene>
<dbReference type="InterPro" id="IPR027783">
    <property type="entry name" value="Bacterial_PH-related"/>
</dbReference>
<evidence type="ECO:0000313" key="4">
    <source>
        <dbReference type="Proteomes" id="UP000052052"/>
    </source>
</evidence>
<keyword evidence="4" id="KW-1185">Reference proteome</keyword>
<dbReference type="OrthoDB" id="5767765at2"/>
<keyword evidence="1" id="KW-1133">Transmembrane helix</keyword>
<organism evidence="3 4">
    <name type="scientific">Pseudoxanthomonas dokdonensis</name>
    <dbReference type="NCBI Taxonomy" id="344882"/>
    <lineage>
        <taxon>Bacteria</taxon>
        <taxon>Pseudomonadati</taxon>
        <taxon>Pseudomonadota</taxon>
        <taxon>Gammaproteobacteria</taxon>
        <taxon>Lysobacterales</taxon>
        <taxon>Lysobacteraceae</taxon>
        <taxon>Pseudoxanthomonas</taxon>
    </lineage>
</organism>
<dbReference type="Pfam" id="PF10882">
    <property type="entry name" value="bPH_5"/>
    <property type="match status" value="1"/>
</dbReference>
<feature type="domain" description="Bacterial Pleckstrin homology" evidence="2">
    <location>
        <begin position="92"/>
        <end position="169"/>
    </location>
</feature>
<accession>A0A0R0CZH0</accession>
<dbReference type="PATRIC" id="fig|344882.3.peg.1626"/>
<evidence type="ECO:0000313" key="3">
    <source>
        <dbReference type="EMBL" id="KRG71582.1"/>
    </source>
</evidence>
<dbReference type="STRING" id="344882.ABB29_02110"/>
<feature type="transmembrane region" description="Helical" evidence="1">
    <location>
        <begin position="12"/>
        <end position="32"/>
    </location>
</feature>
<comment type="caution">
    <text evidence="3">The sequence shown here is derived from an EMBL/GenBank/DDBJ whole genome shotgun (WGS) entry which is preliminary data.</text>
</comment>
<reference evidence="3 4" key="1">
    <citation type="submission" date="2015-05" db="EMBL/GenBank/DDBJ databases">
        <title>Genome sequencing and analysis of members of genus Stenotrophomonas.</title>
        <authorList>
            <person name="Patil P.P."/>
            <person name="Midha S."/>
            <person name="Patil P.B."/>
        </authorList>
    </citation>
    <scope>NUCLEOTIDE SEQUENCE [LARGE SCALE GENOMIC DNA]</scope>
    <source>
        <strain evidence="3 4">DSM 21858</strain>
    </source>
</reference>
<dbReference type="RefSeq" id="WP_057656968.1">
    <property type="nucleotide sequence ID" value="NZ_LDJL01000002.1"/>
</dbReference>
<dbReference type="AlphaFoldDB" id="A0A0R0CZH0"/>
<proteinExistence type="predicted"/>
<evidence type="ECO:0000256" key="1">
    <source>
        <dbReference type="SAM" id="Phobius"/>
    </source>
</evidence>